<accession>A0A9D4I8X2</accession>
<reference evidence="1" key="2">
    <citation type="submission" date="2020-11" db="EMBL/GenBank/DDBJ databases">
        <authorList>
            <person name="McCartney M.A."/>
            <person name="Auch B."/>
            <person name="Kono T."/>
            <person name="Mallez S."/>
            <person name="Becker A."/>
            <person name="Gohl D.M."/>
            <person name="Silverstein K.A.T."/>
            <person name="Koren S."/>
            <person name="Bechman K.B."/>
            <person name="Herman A."/>
            <person name="Abrahante J.E."/>
            <person name="Garbe J."/>
        </authorList>
    </citation>
    <scope>NUCLEOTIDE SEQUENCE</scope>
    <source>
        <strain evidence="1">Duluth1</strain>
        <tissue evidence="1">Whole animal</tissue>
    </source>
</reference>
<gene>
    <name evidence="1" type="ORF">DPMN_185944</name>
</gene>
<keyword evidence="2" id="KW-1185">Reference proteome</keyword>
<name>A0A9D4I8X2_DREPO</name>
<protein>
    <submittedName>
        <fullName evidence="1">Uncharacterized protein</fullName>
    </submittedName>
</protein>
<proteinExistence type="predicted"/>
<sequence length="50" mass="5670">MMGSVTTLTTRFPRAAVKRHTAFKTFTNTSEPNAIANAKWEPPKRECFNI</sequence>
<dbReference type="Proteomes" id="UP000828390">
    <property type="component" value="Unassembled WGS sequence"/>
</dbReference>
<evidence type="ECO:0000313" key="2">
    <source>
        <dbReference type="Proteomes" id="UP000828390"/>
    </source>
</evidence>
<evidence type="ECO:0000313" key="1">
    <source>
        <dbReference type="EMBL" id="KAH3751388.1"/>
    </source>
</evidence>
<dbReference type="AlphaFoldDB" id="A0A9D4I8X2"/>
<reference evidence="1" key="1">
    <citation type="journal article" date="2019" name="bioRxiv">
        <title>The Genome of the Zebra Mussel, Dreissena polymorpha: A Resource for Invasive Species Research.</title>
        <authorList>
            <person name="McCartney M.A."/>
            <person name="Auch B."/>
            <person name="Kono T."/>
            <person name="Mallez S."/>
            <person name="Zhang Y."/>
            <person name="Obille A."/>
            <person name="Becker A."/>
            <person name="Abrahante J.E."/>
            <person name="Garbe J."/>
            <person name="Badalamenti J.P."/>
            <person name="Herman A."/>
            <person name="Mangelson H."/>
            <person name="Liachko I."/>
            <person name="Sullivan S."/>
            <person name="Sone E.D."/>
            <person name="Koren S."/>
            <person name="Silverstein K.A.T."/>
            <person name="Beckman K.B."/>
            <person name="Gohl D.M."/>
        </authorList>
    </citation>
    <scope>NUCLEOTIDE SEQUENCE</scope>
    <source>
        <strain evidence="1">Duluth1</strain>
        <tissue evidence="1">Whole animal</tissue>
    </source>
</reference>
<organism evidence="1 2">
    <name type="scientific">Dreissena polymorpha</name>
    <name type="common">Zebra mussel</name>
    <name type="synonym">Mytilus polymorpha</name>
    <dbReference type="NCBI Taxonomy" id="45954"/>
    <lineage>
        <taxon>Eukaryota</taxon>
        <taxon>Metazoa</taxon>
        <taxon>Spiralia</taxon>
        <taxon>Lophotrochozoa</taxon>
        <taxon>Mollusca</taxon>
        <taxon>Bivalvia</taxon>
        <taxon>Autobranchia</taxon>
        <taxon>Heteroconchia</taxon>
        <taxon>Euheterodonta</taxon>
        <taxon>Imparidentia</taxon>
        <taxon>Neoheterodontei</taxon>
        <taxon>Myida</taxon>
        <taxon>Dreissenoidea</taxon>
        <taxon>Dreissenidae</taxon>
        <taxon>Dreissena</taxon>
    </lineage>
</organism>
<dbReference type="EMBL" id="JAIWYP010000010">
    <property type="protein sequence ID" value="KAH3751388.1"/>
    <property type="molecule type" value="Genomic_DNA"/>
</dbReference>
<comment type="caution">
    <text evidence="1">The sequence shown here is derived from an EMBL/GenBank/DDBJ whole genome shotgun (WGS) entry which is preliminary data.</text>
</comment>